<accession>A0ABU7C1T5</accession>
<reference evidence="2 3" key="1">
    <citation type="submission" date="2021-07" db="EMBL/GenBank/DDBJ databases">
        <authorList>
            <person name="Palmer J.M."/>
        </authorList>
    </citation>
    <scope>NUCLEOTIDE SEQUENCE [LARGE SCALE GENOMIC DNA]</scope>
    <source>
        <strain evidence="2 3">AT_MEX2019</strain>
        <tissue evidence="2">Muscle</tissue>
    </source>
</reference>
<evidence type="ECO:0000313" key="3">
    <source>
        <dbReference type="Proteomes" id="UP001345963"/>
    </source>
</evidence>
<keyword evidence="3" id="KW-1185">Reference proteome</keyword>
<proteinExistence type="predicted"/>
<gene>
    <name evidence="2" type="primary">KCNMA1_4</name>
    <name evidence="2" type="ORF">ATANTOWER_015758</name>
</gene>
<dbReference type="GO" id="GO:0034220">
    <property type="term" value="P:monoatomic ion transmembrane transport"/>
    <property type="evidence" value="ECO:0007669"/>
    <property type="project" value="UniProtKB-KW"/>
</dbReference>
<keyword evidence="2" id="KW-0406">Ion transport</keyword>
<feature type="region of interest" description="Disordered" evidence="1">
    <location>
        <begin position="34"/>
        <end position="56"/>
    </location>
</feature>
<organism evidence="2 3">
    <name type="scientific">Ataeniobius toweri</name>
    <dbReference type="NCBI Taxonomy" id="208326"/>
    <lineage>
        <taxon>Eukaryota</taxon>
        <taxon>Metazoa</taxon>
        <taxon>Chordata</taxon>
        <taxon>Craniata</taxon>
        <taxon>Vertebrata</taxon>
        <taxon>Euteleostomi</taxon>
        <taxon>Actinopterygii</taxon>
        <taxon>Neopterygii</taxon>
        <taxon>Teleostei</taxon>
        <taxon>Neoteleostei</taxon>
        <taxon>Acanthomorphata</taxon>
        <taxon>Ovalentaria</taxon>
        <taxon>Atherinomorphae</taxon>
        <taxon>Cyprinodontiformes</taxon>
        <taxon>Goodeidae</taxon>
        <taxon>Ataeniobius</taxon>
    </lineage>
</organism>
<protein>
    <submittedName>
        <fullName evidence="2">Calcium-activated potassium channel subunit alpha-1</fullName>
    </submittedName>
</protein>
<dbReference type="EMBL" id="JAHUTI010072106">
    <property type="protein sequence ID" value="MED6255840.1"/>
    <property type="molecule type" value="Genomic_DNA"/>
</dbReference>
<comment type="caution">
    <text evidence="2">The sequence shown here is derived from an EMBL/GenBank/DDBJ whole genome shotgun (WGS) entry which is preliminary data.</text>
</comment>
<feature type="compositionally biased region" description="Polar residues" evidence="1">
    <location>
        <begin position="34"/>
        <end position="46"/>
    </location>
</feature>
<name>A0ABU7C1T5_9TELE</name>
<dbReference type="Proteomes" id="UP001345963">
    <property type="component" value="Unassembled WGS sequence"/>
</dbReference>
<feature type="non-terminal residue" evidence="2">
    <location>
        <position position="1"/>
    </location>
</feature>
<sequence>INRVGQEKTWFTDEPENTHLRNLQINPVNTLTVNPVGHNKSTSSLIPTIREAEDEC</sequence>
<evidence type="ECO:0000313" key="2">
    <source>
        <dbReference type="EMBL" id="MED6255840.1"/>
    </source>
</evidence>
<keyword evidence="2" id="KW-0407">Ion channel</keyword>
<keyword evidence="2" id="KW-0813">Transport</keyword>
<evidence type="ECO:0000256" key="1">
    <source>
        <dbReference type="SAM" id="MobiDB-lite"/>
    </source>
</evidence>